<dbReference type="Proteomes" id="UP000293874">
    <property type="component" value="Unassembled WGS sequence"/>
</dbReference>
<reference evidence="3 4" key="1">
    <citation type="submission" date="2019-02" db="EMBL/GenBank/DDBJ databases">
        <title>Genomic Encyclopedia of Type Strains, Phase IV (KMG-IV): sequencing the most valuable type-strain genomes for metagenomic binning, comparative biology and taxonomic classification.</title>
        <authorList>
            <person name="Goeker M."/>
        </authorList>
    </citation>
    <scope>NUCLEOTIDE SEQUENCE [LARGE SCALE GENOMIC DNA]</scope>
    <source>
        <strain evidence="3 4">DSM 18116</strain>
    </source>
</reference>
<organism evidence="3 4">
    <name type="scientific">Pseudobacter ginsenosidimutans</name>
    <dbReference type="NCBI Taxonomy" id="661488"/>
    <lineage>
        <taxon>Bacteria</taxon>
        <taxon>Pseudomonadati</taxon>
        <taxon>Bacteroidota</taxon>
        <taxon>Chitinophagia</taxon>
        <taxon>Chitinophagales</taxon>
        <taxon>Chitinophagaceae</taxon>
        <taxon>Pseudobacter</taxon>
    </lineage>
</organism>
<dbReference type="EMBL" id="SGXA01000003">
    <property type="protein sequence ID" value="RZS69099.1"/>
    <property type="molecule type" value="Genomic_DNA"/>
</dbReference>
<dbReference type="RefSeq" id="WP_130543465.1">
    <property type="nucleotide sequence ID" value="NZ_CP042431.1"/>
</dbReference>
<evidence type="ECO:0000313" key="3">
    <source>
        <dbReference type="EMBL" id="RZS69099.1"/>
    </source>
</evidence>
<keyword evidence="1" id="KW-1133">Transmembrane helix</keyword>
<sequence length="170" mass="18902">MKKYLLIIIGAFFLSCCSSQKMSQSSETQNSQLDYQQNDSTGISLLDSVAVKKIDFSAFTFNDFSFHRIIEEEIDAGEAVFVKRRIVEAGTDKSKMMNEANVQTTIQESASLAVNSSNIRASADAESVSSHAVFKQRKGLQWYIVSLAAIALGVLALWKRGRIANVFFKR</sequence>
<name>A0A4Q7MQT2_9BACT</name>
<feature type="transmembrane region" description="Helical" evidence="1">
    <location>
        <begin position="140"/>
        <end position="158"/>
    </location>
</feature>
<evidence type="ECO:0000313" key="4">
    <source>
        <dbReference type="Proteomes" id="UP000293874"/>
    </source>
</evidence>
<protein>
    <submittedName>
        <fullName evidence="3">Uncharacterized protein</fullName>
    </submittedName>
</protein>
<keyword evidence="2" id="KW-0732">Signal</keyword>
<keyword evidence="1" id="KW-0812">Transmembrane</keyword>
<keyword evidence="1" id="KW-0472">Membrane</keyword>
<proteinExistence type="predicted"/>
<dbReference type="AlphaFoldDB" id="A0A4Q7MQT2"/>
<accession>A0A4Q7MQT2</accession>
<feature type="chain" id="PRO_5020213841" evidence="2">
    <location>
        <begin position="24"/>
        <end position="170"/>
    </location>
</feature>
<feature type="signal peptide" evidence="2">
    <location>
        <begin position="1"/>
        <end position="23"/>
    </location>
</feature>
<dbReference type="PROSITE" id="PS51257">
    <property type="entry name" value="PROKAR_LIPOPROTEIN"/>
    <property type="match status" value="1"/>
</dbReference>
<keyword evidence="4" id="KW-1185">Reference proteome</keyword>
<evidence type="ECO:0000256" key="2">
    <source>
        <dbReference type="SAM" id="SignalP"/>
    </source>
</evidence>
<comment type="caution">
    <text evidence="3">The sequence shown here is derived from an EMBL/GenBank/DDBJ whole genome shotgun (WGS) entry which is preliminary data.</text>
</comment>
<gene>
    <name evidence="3" type="ORF">EV199_4924</name>
</gene>
<evidence type="ECO:0000256" key="1">
    <source>
        <dbReference type="SAM" id="Phobius"/>
    </source>
</evidence>